<dbReference type="InParanoid" id="A0A0G4G008"/>
<proteinExistence type="predicted"/>
<name>A0A0G4G008_VITBC</name>
<reference evidence="1 2" key="1">
    <citation type="submission" date="2014-11" db="EMBL/GenBank/DDBJ databases">
        <authorList>
            <person name="Zhu J."/>
            <person name="Qi W."/>
            <person name="Song R."/>
        </authorList>
    </citation>
    <scope>NUCLEOTIDE SEQUENCE [LARGE SCALE GENOMIC DNA]</scope>
</reference>
<dbReference type="Proteomes" id="UP000041254">
    <property type="component" value="Unassembled WGS sequence"/>
</dbReference>
<dbReference type="VEuPathDB" id="CryptoDB:Vbra_16502"/>
<organism evidence="1 2">
    <name type="scientific">Vitrella brassicaformis (strain CCMP3155)</name>
    <dbReference type="NCBI Taxonomy" id="1169540"/>
    <lineage>
        <taxon>Eukaryota</taxon>
        <taxon>Sar</taxon>
        <taxon>Alveolata</taxon>
        <taxon>Colpodellida</taxon>
        <taxon>Vitrellaceae</taxon>
        <taxon>Vitrella</taxon>
    </lineage>
</organism>
<keyword evidence="2" id="KW-1185">Reference proteome</keyword>
<sequence>MCLPCRADRSLVGVDLLSDSVAFHLTIIPPTSSTAPPFALSTIKTTTDSKDTAGPAIEDQPTADLVEALSAVAMVAEKDLRSGAEEKDDALRTPRGPYCHPQLTSLAIFSATLVYRSDTDPHWPPPTWSKHQAIQPTSLGGAGLFG</sequence>
<accession>A0A0G4G008</accession>
<evidence type="ECO:0000313" key="2">
    <source>
        <dbReference type="Proteomes" id="UP000041254"/>
    </source>
</evidence>
<protein>
    <submittedName>
        <fullName evidence="1">Uncharacterized protein</fullName>
    </submittedName>
</protein>
<dbReference type="AlphaFoldDB" id="A0A0G4G008"/>
<gene>
    <name evidence="1" type="ORF">Vbra_16502</name>
</gene>
<dbReference type="EMBL" id="CDMY01000531">
    <property type="protein sequence ID" value="CEM20832.1"/>
    <property type="molecule type" value="Genomic_DNA"/>
</dbReference>
<evidence type="ECO:0000313" key="1">
    <source>
        <dbReference type="EMBL" id="CEM20832.1"/>
    </source>
</evidence>